<evidence type="ECO:0000256" key="4">
    <source>
        <dbReference type="SAM" id="MobiDB-lite"/>
    </source>
</evidence>
<dbReference type="OrthoDB" id="5966378at2759"/>
<feature type="disulfide bond" evidence="3">
    <location>
        <begin position="92"/>
        <end position="131"/>
    </location>
</feature>
<dbReference type="Gene3D" id="1.20.1260.10">
    <property type="match status" value="1"/>
</dbReference>
<dbReference type="Gene3D" id="2.40.20.10">
    <property type="entry name" value="Plasminogen Kringle 4"/>
    <property type="match status" value="1"/>
</dbReference>
<dbReference type="InterPro" id="IPR026820">
    <property type="entry name" value="VioB/RebD_dom"/>
</dbReference>
<feature type="compositionally biased region" description="Polar residues" evidence="4">
    <location>
        <begin position="89"/>
        <end position="98"/>
    </location>
</feature>
<feature type="region of interest" description="Disordered" evidence="4">
    <location>
        <begin position="1083"/>
        <end position="1114"/>
    </location>
</feature>
<keyword evidence="8" id="KW-1185">Reference proteome</keyword>
<feature type="disulfide bond" evidence="3">
    <location>
        <begin position="120"/>
        <end position="143"/>
    </location>
</feature>
<evidence type="ECO:0000256" key="3">
    <source>
        <dbReference type="PROSITE-ProRule" id="PRU00121"/>
    </source>
</evidence>
<proteinExistence type="predicted"/>
<feature type="compositionally biased region" description="Polar residues" evidence="4">
    <location>
        <begin position="558"/>
        <end position="569"/>
    </location>
</feature>
<feature type="compositionally biased region" description="Basic and acidic residues" evidence="4">
    <location>
        <begin position="1104"/>
        <end position="1114"/>
    </location>
</feature>
<reference evidence="7" key="1">
    <citation type="submission" date="2022-01" db="EMBL/GenBank/DDBJ databases">
        <authorList>
            <person name="Braso-Vives M."/>
        </authorList>
    </citation>
    <scope>NUCLEOTIDE SEQUENCE</scope>
</reference>
<dbReference type="FunFam" id="2.40.20.10:FF:000020">
    <property type="entry name" value="Uncharacterized protein"/>
    <property type="match status" value="1"/>
</dbReference>
<feature type="region of interest" description="Disordered" evidence="4">
    <location>
        <begin position="43"/>
        <end position="113"/>
    </location>
</feature>
<evidence type="ECO:0000313" key="8">
    <source>
        <dbReference type="Proteomes" id="UP000838412"/>
    </source>
</evidence>
<dbReference type="InterPro" id="IPR013806">
    <property type="entry name" value="Kringle-like"/>
</dbReference>
<dbReference type="InterPro" id="IPR012347">
    <property type="entry name" value="Ferritin-like"/>
</dbReference>
<keyword evidence="1 3" id="KW-0420">Kringle</keyword>
<dbReference type="PANTHER" id="PTHR34400">
    <property type="match status" value="1"/>
</dbReference>
<dbReference type="AlphaFoldDB" id="A0A8J9VJL4"/>
<sequence length="1114" mass="124924">MDYWRVLALFLIISVTSIDVCSSSSTTQNGDIGEDDSLIQQSAADRNSHGQKHYSQSFQSKRAEDSNAGECLEEDGASYRGKVSETRTGKTCQRWDSQTPHRHSRTPANYPSSGLEQNYCRNPDSWSGVWCYTTDPGTRWELCDVPVCGMLRLNFAGRFLADVATANNDAGNFNISTFDPQQNPSWNPKGSGDFRLVNCKVTQVCLEDGRCVRDDPIVGQPIIDSNSTHAGKLVDVDERNQEQSQIWGLVVGVDGFFKGDFVPRSFNHMHDACEGSDCKTVYTSTRFSAVWLSTLQNVWIDMNKAGQSSFIQQVMSRRRLPGFELYVKLSVRNNIADPKSPDFLHGRVVGTIYAVLDPETDPLPYGPYKRMLWAEAGYDGRGHVPFYVDVLMKSVVLDFANSMRFDIKGNVVEPSGGRLYLLQYNGTITGCEPLNSKSSNLGEIELGGNHWFQRTVGIIELSVKDTTIETIKNTPLAVIQQTSPTQCKTVLAERQDGLFVEAIDNRVMRKEPNSGWDMRFRAFQFGRSVDGIYIETSQTSPADDLNPAIQIISTEPSGNNGISTITFRSSDPGDPRRETQQDGQEYRYRIKAKKGADGISFDVKDLMLSIHLYSDYTFTPGKVTWHEHVYPIFQQYANLYPTMKPIIDLASYEDVTRKIELLKHTLTLPDTHPNHMPVTRDLSPQKRRMILSWLDNLHPSSNLPILGTTTQTLDELKRTLQVALQLELTTIPPYLSALFSIKDVDNREVAVLIKSVVIDEMKHMALVSNVLNAIGGAPDLKNRVTVPSYPAALPGGANPGLRVKLARCSLNQIRTVFQGIERPDCKIANSEVFQFLRQHRKILIAYRNTDNGSFVKNCAEIAKLCNKNTTRPQTIGAIYIHQILCPMVILEIEAKKKRSTLFTGDRTKQITSDQWLGYKESPPFAVTDLRSAVAAIEDIATEGEGSDPCDPFDERDELSHFFKFAEVVQGRRLIQQDPNVTSAGQCFDDFLPCDENIKCDKTFSFAGRLVPFFEDGVWPTISNPYTKSYPQESQARKYSNHFNKIYTGLLKCIHDAFNGHPEKMKVDCMGMMSSLTVWGKRLAQTPIDPNGDPEKGPNAAPTFEFHDPTDKDTM</sequence>
<evidence type="ECO:0000256" key="5">
    <source>
        <dbReference type="SAM" id="SignalP"/>
    </source>
</evidence>
<feature type="signal peptide" evidence="5">
    <location>
        <begin position="1"/>
        <end position="23"/>
    </location>
</feature>
<evidence type="ECO:0000313" key="7">
    <source>
        <dbReference type="EMBL" id="CAH1238988.1"/>
    </source>
</evidence>
<feature type="disulfide bond" evidence="3">
    <location>
        <begin position="71"/>
        <end position="148"/>
    </location>
</feature>
<gene>
    <name evidence="7" type="primary">LPA</name>
    <name evidence="7" type="ORF">BLAG_LOCUS3384</name>
</gene>
<accession>A0A8J9VJL4</accession>
<name>A0A8J9VJL4_BRALA</name>
<dbReference type="PRINTS" id="PR00018">
    <property type="entry name" value="KRINGLE"/>
</dbReference>
<dbReference type="InterPro" id="IPR018056">
    <property type="entry name" value="Kringle_CS"/>
</dbReference>
<dbReference type="Proteomes" id="UP000838412">
    <property type="component" value="Chromosome 10"/>
</dbReference>
<feature type="region of interest" description="Disordered" evidence="4">
    <location>
        <begin position="558"/>
        <end position="583"/>
    </location>
</feature>
<dbReference type="Pfam" id="PF00051">
    <property type="entry name" value="Kringle"/>
    <property type="match status" value="1"/>
</dbReference>
<dbReference type="SMART" id="SM00130">
    <property type="entry name" value="KR"/>
    <property type="match status" value="1"/>
</dbReference>
<keyword evidence="5" id="KW-0732">Signal</keyword>
<feature type="compositionally biased region" description="Basic and acidic residues" evidence="4">
    <location>
        <begin position="571"/>
        <end position="583"/>
    </location>
</feature>
<dbReference type="SUPFAM" id="SSF47240">
    <property type="entry name" value="Ferritin-like"/>
    <property type="match status" value="1"/>
</dbReference>
<dbReference type="EMBL" id="OV696695">
    <property type="protein sequence ID" value="CAH1238988.1"/>
    <property type="molecule type" value="Genomic_DNA"/>
</dbReference>
<dbReference type="InterPro" id="IPR038178">
    <property type="entry name" value="Kringle_sf"/>
</dbReference>
<dbReference type="Pfam" id="PF12902">
    <property type="entry name" value="Ferritin-like"/>
    <property type="match status" value="1"/>
</dbReference>
<feature type="domain" description="Kringle" evidence="6">
    <location>
        <begin position="70"/>
        <end position="148"/>
    </location>
</feature>
<dbReference type="InterPro" id="IPR000001">
    <property type="entry name" value="Kringle"/>
</dbReference>
<dbReference type="PROSITE" id="PS00021">
    <property type="entry name" value="KRINGLE_1"/>
    <property type="match status" value="1"/>
</dbReference>
<feature type="chain" id="PRO_5035465340" evidence="5">
    <location>
        <begin position="24"/>
        <end position="1114"/>
    </location>
</feature>
<dbReference type="PROSITE" id="PS50070">
    <property type="entry name" value="KRINGLE_2"/>
    <property type="match status" value="1"/>
</dbReference>
<keyword evidence="2 3" id="KW-1015">Disulfide bond</keyword>
<dbReference type="InterPro" id="IPR009078">
    <property type="entry name" value="Ferritin-like_SF"/>
</dbReference>
<dbReference type="SUPFAM" id="SSF57440">
    <property type="entry name" value="Kringle-like"/>
    <property type="match status" value="1"/>
</dbReference>
<dbReference type="CDD" id="cd00108">
    <property type="entry name" value="KR"/>
    <property type="match status" value="1"/>
</dbReference>
<evidence type="ECO:0000256" key="2">
    <source>
        <dbReference type="ARBA" id="ARBA00023157"/>
    </source>
</evidence>
<evidence type="ECO:0000256" key="1">
    <source>
        <dbReference type="ARBA" id="ARBA00022572"/>
    </source>
</evidence>
<dbReference type="PANTHER" id="PTHR34400:SF4">
    <property type="entry name" value="MEMBRANE PROTEIN"/>
    <property type="match status" value="1"/>
</dbReference>
<evidence type="ECO:0000259" key="6">
    <source>
        <dbReference type="PROSITE" id="PS50070"/>
    </source>
</evidence>
<organism evidence="7 8">
    <name type="scientific">Branchiostoma lanceolatum</name>
    <name type="common">Common lancelet</name>
    <name type="synonym">Amphioxus lanceolatum</name>
    <dbReference type="NCBI Taxonomy" id="7740"/>
    <lineage>
        <taxon>Eukaryota</taxon>
        <taxon>Metazoa</taxon>
        <taxon>Chordata</taxon>
        <taxon>Cephalochordata</taxon>
        <taxon>Leptocardii</taxon>
        <taxon>Amphioxiformes</taxon>
        <taxon>Branchiostomatidae</taxon>
        <taxon>Branchiostoma</taxon>
    </lineage>
</organism>
<protein>
    <submittedName>
        <fullName evidence="7">LPA protein</fullName>
    </submittedName>
</protein>